<dbReference type="EMBL" id="JBDPZN010000020">
    <property type="protein sequence ID" value="MEO3684625.1"/>
    <property type="molecule type" value="Genomic_DNA"/>
</dbReference>
<keyword evidence="3" id="KW-1185">Reference proteome</keyword>
<dbReference type="RefSeq" id="WP_347691014.1">
    <property type="nucleotide sequence ID" value="NZ_JBDPZN010000020.1"/>
</dbReference>
<name>A0ABV0FUW6_9GAMM</name>
<organism evidence="2 3">
    <name type="scientific">Shewanella vesiculosa</name>
    <dbReference type="NCBI Taxonomy" id="518738"/>
    <lineage>
        <taxon>Bacteria</taxon>
        <taxon>Pseudomonadati</taxon>
        <taxon>Pseudomonadota</taxon>
        <taxon>Gammaproteobacteria</taxon>
        <taxon>Alteromonadales</taxon>
        <taxon>Shewanellaceae</taxon>
        <taxon>Shewanella</taxon>
    </lineage>
</organism>
<dbReference type="InterPro" id="IPR057253">
    <property type="entry name" value="CoiA-like_N"/>
</dbReference>
<proteinExistence type="predicted"/>
<feature type="domain" description="Competence protein CoiA-like N-terminal" evidence="1">
    <location>
        <begin position="24"/>
        <end position="53"/>
    </location>
</feature>
<accession>A0ABV0FUW6</accession>
<gene>
    <name evidence="2" type="ORF">ABHN84_20385</name>
</gene>
<evidence type="ECO:0000313" key="2">
    <source>
        <dbReference type="EMBL" id="MEO3684625.1"/>
    </source>
</evidence>
<protein>
    <submittedName>
        <fullName evidence="2">Competence protein CoiA family protein</fullName>
    </submittedName>
</protein>
<evidence type="ECO:0000313" key="3">
    <source>
        <dbReference type="Proteomes" id="UP001477278"/>
    </source>
</evidence>
<evidence type="ECO:0000259" key="1">
    <source>
        <dbReference type="Pfam" id="PF25164"/>
    </source>
</evidence>
<comment type="caution">
    <text evidence="2">The sequence shown here is derived from an EMBL/GenBank/DDBJ whole genome shotgun (WGS) entry which is preliminary data.</text>
</comment>
<reference evidence="2 3" key="1">
    <citation type="submission" date="2024-05" db="EMBL/GenBank/DDBJ databases">
        <title>Genome sequencing of Marine Estuary Bacteria, Shewanella vesiculosa and S. baltica, and Pseudomonas syringae.</title>
        <authorList>
            <person name="Gurung A."/>
            <person name="Maclea K.S."/>
        </authorList>
    </citation>
    <scope>NUCLEOTIDE SEQUENCE [LARGE SCALE GENOMIC DNA]</scope>
    <source>
        <strain evidence="2 3">1A</strain>
    </source>
</reference>
<sequence length="168" mass="19359">MTYAINRTGEIVSIDNVDNGLECNCICIDCNGQLEAKQGAKNQWHFSHHKDNDAINCQWSGESELHIKVKEYLDRYKRLTVPIGFTNPTSLDIQFDEIQLEKSLRPTKRIPDVTGYCAGEKILIEVKVTHEVDQQKRIDYKKVNVSVIELDFSDFTFIDTRSKPLPQR</sequence>
<dbReference type="Proteomes" id="UP001477278">
    <property type="component" value="Unassembled WGS sequence"/>
</dbReference>
<dbReference type="Pfam" id="PF25164">
    <property type="entry name" value="CoiA_N"/>
    <property type="match status" value="1"/>
</dbReference>